<dbReference type="AlphaFoldDB" id="W4S8L9"/>
<accession>W4S8L9</accession>
<evidence type="ECO:0000313" key="7">
    <source>
        <dbReference type="EMBL" id="GAE52930.1"/>
    </source>
</evidence>
<dbReference type="SUPFAM" id="SSF56300">
    <property type="entry name" value="Metallo-dependent phosphatases"/>
    <property type="match status" value="1"/>
</dbReference>
<evidence type="ECO:0000256" key="3">
    <source>
        <dbReference type="ARBA" id="ARBA00022723"/>
    </source>
</evidence>
<dbReference type="Proteomes" id="UP000019143">
    <property type="component" value="Unassembled WGS sequence"/>
</dbReference>
<evidence type="ECO:0000256" key="4">
    <source>
        <dbReference type="ARBA" id="ARBA00023136"/>
    </source>
</evidence>
<evidence type="ECO:0000256" key="1">
    <source>
        <dbReference type="ARBA" id="ARBA00022475"/>
    </source>
</evidence>
<gene>
    <name evidence="7" type="ORF">XPU_4462</name>
</gene>
<keyword evidence="5" id="KW-0464">Manganese</keyword>
<dbReference type="PANTHER" id="PTHR34990">
    <property type="entry name" value="UDP-2,3-DIACYLGLUCOSAMINE HYDROLASE-RELATED"/>
    <property type="match status" value="1"/>
</dbReference>
<evidence type="ECO:0000256" key="5">
    <source>
        <dbReference type="ARBA" id="ARBA00023211"/>
    </source>
</evidence>
<keyword evidence="1" id="KW-1003">Cell membrane</keyword>
<organism evidence="7 8">
    <name type="scientific">Xanthomonas arboricola pv. pruni str. MAFF 311562</name>
    <dbReference type="NCBI Taxonomy" id="1414836"/>
    <lineage>
        <taxon>Bacteria</taxon>
        <taxon>Pseudomonadati</taxon>
        <taxon>Pseudomonadota</taxon>
        <taxon>Gammaproteobacteria</taxon>
        <taxon>Lysobacterales</taxon>
        <taxon>Lysobacteraceae</taxon>
        <taxon>Xanthomonas</taxon>
    </lineage>
</organism>
<proteinExistence type="predicted"/>
<dbReference type="PANTHER" id="PTHR34990:SF2">
    <property type="entry name" value="BLL8164 PROTEIN"/>
    <property type="match status" value="1"/>
</dbReference>
<keyword evidence="4" id="KW-0472">Membrane</keyword>
<feature type="domain" description="Calcineurin-like phosphoesterase" evidence="6">
    <location>
        <begin position="80"/>
        <end position="280"/>
    </location>
</feature>
<evidence type="ECO:0000259" key="6">
    <source>
        <dbReference type="Pfam" id="PF00149"/>
    </source>
</evidence>
<protein>
    <submittedName>
        <fullName evidence="7">UDP-2,3-diacylglucosamine hydrolase</fullName>
    </submittedName>
</protein>
<dbReference type="CDD" id="cd07398">
    <property type="entry name" value="MPP_YbbF-LpxH"/>
    <property type="match status" value="1"/>
</dbReference>
<evidence type="ECO:0000313" key="8">
    <source>
        <dbReference type="Proteomes" id="UP000019143"/>
    </source>
</evidence>
<dbReference type="GO" id="GO:0046872">
    <property type="term" value="F:metal ion binding"/>
    <property type="evidence" value="ECO:0007669"/>
    <property type="project" value="UniProtKB-KW"/>
</dbReference>
<keyword evidence="7" id="KW-0378">Hydrolase</keyword>
<dbReference type="EMBL" id="BAVB01000389">
    <property type="protein sequence ID" value="GAE52930.1"/>
    <property type="molecule type" value="Genomic_DNA"/>
</dbReference>
<keyword evidence="3" id="KW-0479">Metal-binding</keyword>
<dbReference type="InterPro" id="IPR029052">
    <property type="entry name" value="Metallo-depent_PP-like"/>
</dbReference>
<dbReference type="GO" id="GO:0016020">
    <property type="term" value="C:membrane"/>
    <property type="evidence" value="ECO:0007669"/>
    <property type="project" value="GOC"/>
</dbReference>
<dbReference type="Pfam" id="PF00149">
    <property type="entry name" value="Metallophos"/>
    <property type="match status" value="1"/>
</dbReference>
<evidence type="ECO:0000256" key="2">
    <source>
        <dbReference type="ARBA" id="ARBA00022519"/>
    </source>
</evidence>
<sequence length="337" mass="37652">MSLDSVPGRGRMAAMATTSRDAGVRLQRYTTACCGRICVSALPTLAGGARNLPAQRPIAAPRFCPGDVRMHVSTLHPPVRALFLSDLHLGSRHCHAAEIAAFIGRQRCQTLYLVGDIIDLWWMSQRRAVWDAAHQQVIAALHAQARRGTEIIYVPGNHDRAIRRFCGLVMPAMQVRRRSVHTLLDGRRLLVTHGDDYDAQTHFGGLQERFGDWLYYRILTGNQLTNRLRRRLGMRYWSLAEFLKRRSGAAERYIGRFVAAGLDDVVRRDLDGIVCGHIHRAALRMQAGHLYANTGDWVESLTALRETQSGALQLVNHHGDVLAELAPQPHAAQQRAA</sequence>
<dbReference type="GO" id="GO:0009245">
    <property type="term" value="P:lipid A biosynthetic process"/>
    <property type="evidence" value="ECO:0007669"/>
    <property type="project" value="TreeGrafter"/>
</dbReference>
<dbReference type="InterPro" id="IPR043461">
    <property type="entry name" value="LpxH-like"/>
</dbReference>
<keyword evidence="2" id="KW-0997">Cell inner membrane</keyword>
<dbReference type="GO" id="GO:0008758">
    <property type="term" value="F:UDP-2,3-diacylglucosamine hydrolase activity"/>
    <property type="evidence" value="ECO:0007669"/>
    <property type="project" value="TreeGrafter"/>
</dbReference>
<dbReference type="InterPro" id="IPR004843">
    <property type="entry name" value="Calcineurin-like_PHP"/>
</dbReference>
<name>W4S8L9_9XANT</name>
<dbReference type="Gene3D" id="3.60.21.10">
    <property type="match status" value="1"/>
</dbReference>
<comment type="caution">
    <text evidence="7">The sequence shown here is derived from an EMBL/GenBank/DDBJ whole genome shotgun (WGS) entry which is preliminary data.</text>
</comment>
<reference evidence="7 8" key="1">
    <citation type="submission" date="2014-01" db="EMBL/GenBank/DDBJ databases">
        <title>Genome sequence and analysis of Xanthomonas arboricola pv. pruni.</title>
        <authorList>
            <person name="Fujikawa T."/>
            <person name="Nakazono-Nagaoka E."/>
        </authorList>
    </citation>
    <scope>NUCLEOTIDE SEQUENCE [LARGE SCALE GENOMIC DNA]</scope>
    <source>
        <strain evidence="8">MAFF 311562</strain>
    </source>
</reference>